<evidence type="ECO:0000259" key="5">
    <source>
        <dbReference type="Pfam" id="PF01979"/>
    </source>
</evidence>
<dbReference type="OrthoDB" id="194468at2759"/>
<dbReference type="InterPro" id="IPR026912">
    <property type="entry name" value="Adenine_deam_C"/>
</dbReference>
<dbReference type="SUPFAM" id="SSF51338">
    <property type="entry name" value="Composite domain of metallo-dependent hydrolases"/>
    <property type="match status" value="1"/>
</dbReference>
<dbReference type="InterPro" id="IPR006680">
    <property type="entry name" value="Amidohydro-rel"/>
</dbReference>
<dbReference type="PANTHER" id="PTHR11113">
    <property type="entry name" value="N-ACETYLGLUCOSAMINE-6-PHOSPHATE DEACETYLASE"/>
    <property type="match status" value="1"/>
</dbReference>
<protein>
    <recommendedName>
        <fullName evidence="2">adenine deaminase</fullName>
        <ecNumber evidence="2">3.5.4.2</ecNumber>
    </recommendedName>
</protein>
<feature type="domain" description="Amidohydrolase-related" evidence="5">
    <location>
        <begin position="87"/>
        <end position="377"/>
    </location>
</feature>
<comment type="catalytic activity">
    <reaction evidence="4">
        <text>adenine + H2O + H(+) = hypoxanthine + NH4(+)</text>
        <dbReference type="Rhea" id="RHEA:23688"/>
        <dbReference type="ChEBI" id="CHEBI:15377"/>
        <dbReference type="ChEBI" id="CHEBI:15378"/>
        <dbReference type="ChEBI" id="CHEBI:16708"/>
        <dbReference type="ChEBI" id="CHEBI:17368"/>
        <dbReference type="ChEBI" id="CHEBI:28938"/>
        <dbReference type="EC" id="3.5.4.2"/>
    </reaction>
</comment>
<evidence type="ECO:0000313" key="8">
    <source>
        <dbReference type="Proteomes" id="UP000469558"/>
    </source>
</evidence>
<gene>
    <name evidence="7" type="primary">ade</name>
    <name evidence="7" type="ORF">LSUE1_G000048</name>
</gene>
<evidence type="ECO:0000256" key="3">
    <source>
        <dbReference type="ARBA" id="ARBA00022801"/>
    </source>
</evidence>
<evidence type="ECO:0000256" key="4">
    <source>
        <dbReference type="ARBA" id="ARBA00047720"/>
    </source>
</evidence>
<evidence type="ECO:0000256" key="1">
    <source>
        <dbReference type="ARBA" id="ARBA00006773"/>
    </source>
</evidence>
<organism evidence="7 8">
    <name type="scientific">Lachnellula suecica</name>
    <dbReference type="NCBI Taxonomy" id="602035"/>
    <lineage>
        <taxon>Eukaryota</taxon>
        <taxon>Fungi</taxon>
        <taxon>Dikarya</taxon>
        <taxon>Ascomycota</taxon>
        <taxon>Pezizomycotina</taxon>
        <taxon>Leotiomycetes</taxon>
        <taxon>Helotiales</taxon>
        <taxon>Lachnaceae</taxon>
        <taxon>Lachnellula</taxon>
    </lineage>
</organism>
<reference evidence="7 8" key="1">
    <citation type="submission" date="2018-05" db="EMBL/GenBank/DDBJ databases">
        <title>Genome sequencing and assembly of the regulated plant pathogen Lachnellula willkommii and related sister species for the development of diagnostic species identification markers.</title>
        <authorList>
            <person name="Giroux E."/>
            <person name="Bilodeau G."/>
        </authorList>
    </citation>
    <scope>NUCLEOTIDE SEQUENCE [LARGE SCALE GENOMIC DNA]</scope>
    <source>
        <strain evidence="7 8">CBS 268.59</strain>
    </source>
</reference>
<evidence type="ECO:0000256" key="2">
    <source>
        <dbReference type="ARBA" id="ARBA00012782"/>
    </source>
</evidence>
<name>A0A8T9CML2_9HELO</name>
<keyword evidence="3" id="KW-0378">Hydrolase</keyword>
<dbReference type="InterPro" id="IPR032466">
    <property type="entry name" value="Metal_Hydrolase"/>
</dbReference>
<dbReference type="Pfam" id="PF01979">
    <property type="entry name" value="Amidohydro_1"/>
    <property type="match status" value="1"/>
</dbReference>
<dbReference type="EMBL" id="QGMK01000009">
    <property type="protein sequence ID" value="TVY85420.1"/>
    <property type="molecule type" value="Genomic_DNA"/>
</dbReference>
<sequence>MASPPIHPSNSTGSHLSITAEELMHLRLVALGTKPPSLIIRGGQILSLHTGEILPRDVVVSGRHIAAVTPWNHFPTAIEEINAHRKFISPGFIDTHIHVEYTKLVPGELARLSVPRGTTTVLADASCIANVFGGKGMDFMGTNSPFRTRETSTPLRIFRQVSHKIPGNGPEIELGGTSVSTAELCERVSQSNAATLGESNPFSLDLASARKQAAALHAGKRITGHTALLENEPLWAYAAGGIGDDHNAHQPSDVIERVRLGMMLTVMSGSMNSNIESVFSDLPALRDSLGHFSFCADDKLVEDLDSEGHIDHHVREAIRLGVDKMKVYRMATLNAASYYRIDHLVGSITPVKLADLLVLDNLEDARPEAVVVNGKLVAQDNKPLFRNTDEIPAFTLNSIHIDPHFLNASSFQISPTAGKKQAWVQAMEMYDGYFKRAFHAQLSASDSGFLECDIVRDVLKVVVIDRHHATRHCGTGFVRGFGLQKGSIACTTNCENQNLVVVGTSDDEIAHAVREIVQLGGGFVAVCAGKLVGSVKLDVAGCMSSEPWEIVRDDSVACDDAVREILGGKLKSPFMIASFIGLVAVPDLGLTEMGLVDCKTQGLMNVVLSEEEVAITETTIETSRPIKICCRCPSHAHDVHRMMDSATAIV</sequence>
<dbReference type="Proteomes" id="UP000469558">
    <property type="component" value="Unassembled WGS sequence"/>
</dbReference>
<dbReference type="Pfam" id="PF13382">
    <property type="entry name" value="Adenine_deam_C"/>
    <property type="match status" value="1"/>
</dbReference>
<dbReference type="EC" id="3.5.4.2" evidence="2"/>
<accession>A0A8T9CML2</accession>
<evidence type="ECO:0000313" key="7">
    <source>
        <dbReference type="EMBL" id="TVY85420.1"/>
    </source>
</evidence>
<dbReference type="GO" id="GO:0000034">
    <property type="term" value="F:adenine deaminase activity"/>
    <property type="evidence" value="ECO:0007669"/>
    <property type="project" value="UniProtKB-EC"/>
</dbReference>
<comment type="caution">
    <text evidence="7">The sequence shown here is derived from an EMBL/GenBank/DDBJ whole genome shotgun (WGS) entry which is preliminary data.</text>
</comment>
<proteinExistence type="inferred from homology"/>
<feature type="domain" description="Adenine deaminase C-terminal" evidence="6">
    <location>
        <begin position="442"/>
        <end position="601"/>
    </location>
</feature>
<dbReference type="InterPro" id="IPR011059">
    <property type="entry name" value="Metal-dep_hydrolase_composite"/>
</dbReference>
<dbReference type="AlphaFoldDB" id="A0A8T9CML2"/>
<evidence type="ECO:0000259" key="6">
    <source>
        <dbReference type="Pfam" id="PF13382"/>
    </source>
</evidence>
<dbReference type="Gene3D" id="2.30.40.10">
    <property type="entry name" value="Urease, subunit C, domain 1"/>
    <property type="match status" value="1"/>
</dbReference>
<dbReference type="Gene3D" id="3.20.20.140">
    <property type="entry name" value="Metal-dependent hydrolases"/>
    <property type="match status" value="1"/>
</dbReference>
<dbReference type="PANTHER" id="PTHR11113:SF2">
    <property type="entry name" value="ADENINE DEAMINASE"/>
    <property type="match status" value="1"/>
</dbReference>
<keyword evidence="8" id="KW-1185">Reference proteome</keyword>
<dbReference type="SUPFAM" id="SSF51556">
    <property type="entry name" value="Metallo-dependent hydrolases"/>
    <property type="match status" value="1"/>
</dbReference>
<comment type="similarity">
    <text evidence="1">Belongs to the metallo-dependent hydrolases superfamily. Adenine deaminase family.</text>
</comment>